<feature type="region of interest" description="Disordered" evidence="1">
    <location>
        <begin position="56"/>
        <end position="88"/>
    </location>
</feature>
<evidence type="ECO:0000256" key="1">
    <source>
        <dbReference type="SAM" id="MobiDB-lite"/>
    </source>
</evidence>
<protein>
    <submittedName>
        <fullName evidence="2">Uncharacterized protein</fullName>
    </submittedName>
</protein>
<comment type="caution">
    <text evidence="2">The sequence shown here is derived from an EMBL/GenBank/DDBJ whole genome shotgun (WGS) entry which is preliminary data.</text>
</comment>
<dbReference type="AlphaFoldDB" id="A0A6G3QY87"/>
<sequence length="88" mass="9306">MRLNQHDSGTDPRNGHAATTGDLDVNQTDLSRIGSQAHTLNTQLWDEARLDDTSVDKAASDLTSGPSGVAQSGRRGVRARPATGTPRP</sequence>
<dbReference type="RefSeq" id="WP_164332493.1">
    <property type="nucleotide sequence ID" value="NZ_JAAGMD010000579.1"/>
</dbReference>
<proteinExistence type="predicted"/>
<reference evidence="2" key="1">
    <citation type="submission" date="2020-01" db="EMBL/GenBank/DDBJ databases">
        <title>Insect and environment-associated Actinomycetes.</title>
        <authorList>
            <person name="Currrie C."/>
            <person name="Chevrette M."/>
            <person name="Carlson C."/>
            <person name="Stubbendieck R."/>
            <person name="Wendt-Pienkowski E."/>
        </authorList>
    </citation>
    <scope>NUCLEOTIDE SEQUENCE</scope>
    <source>
        <strain evidence="2">SID14436</strain>
    </source>
</reference>
<name>A0A6G3QY87_9ACTN</name>
<gene>
    <name evidence="2" type="ORF">G3I53_20270</name>
</gene>
<organism evidence="2">
    <name type="scientific">Streptomyces sp. SID14436</name>
    <dbReference type="NCBI Taxonomy" id="2706070"/>
    <lineage>
        <taxon>Bacteria</taxon>
        <taxon>Bacillati</taxon>
        <taxon>Actinomycetota</taxon>
        <taxon>Actinomycetes</taxon>
        <taxon>Kitasatosporales</taxon>
        <taxon>Streptomycetaceae</taxon>
        <taxon>Streptomyces</taxon>
    </lineage>
</organism>
<feature type="region of interest" description="Disordered" evidence="1">
    <location>
        <begin position="1"/>
        <end position="30"/>
    </location>
</feature>
<evidence type="ECO:0000313" key="2">
    <source>
        <dbReference type="EMBL" id="NEA88305.1"/>
    </source>
</evidence>
<accession>A0A6G3QY87</accession>
<dbReference type="EMBL" id="JAAGMD010000579">
    <property type="protein sequence ID" value="NEA88305.1"/>
    <property type="molecule type" value="Genomic_DNA"/>
</dbReference>
<feature type="compositionally biased region" description="Polar residues" evidence="1">
    <location>
        <begin position="61"/>
        <end position="70"/>
    </location>
</feature>
<feature type="compositionally biased region" description="Basic and acidic residues" evidence="1">
    <location>
        <begin position="1"/>
        <end position="14"/>
    </location>
</feature>